<accession>A0ABR7N1B4</accession>
<protein>
    <submittedName>
        <fullName evidence="1">DUF1934 domain-containing protein</fullName>
    </submittedName>
</protein>
<dbReference type="RefSeq" id="WP_022464726.1">
    <property type="nucleotide sequence ID" value="NZ_JACRSX010000005.1"/>
</dbReference>
<dbReference type="InterPro" id="IPR012674">
    <property type="entry name" value="Calycin"/>
</dbReference>
<comment type="caution">
    <text evidence="1">The sequence shown here is derived from an EMBL/GenBank/DDBJ whole genome shotgun (WGS) entry which is preliminary data.</text>
</comment>
<keyword evidence="2" id="KW-1185">Reference proteome</keyword>
<gene>
    <name evidence="1" type="ORF">H8704_05615</name>
</gene>
<dbReference type="Proteomes" id="UP000606193">
    <property type="component" value="Unassembled WGS sequence"/>
</dbReference>
<dbReference type="Gene3D" id="2.40.128.20">
    <property type="match status" value="1"/>
</dbReference>
<dbReference type="SUPFAM" id="SSF50814">
    <property type="entry name" value="Lipocalins"/>
    <property type="match status" value="1"/>
</dbReference>
<reference evidence="1 2" key="1">
    <citation type="submission" date="2020-08" db="EMBL/GenBank/DDBJ databases">
        <title>Genome public.</title>
        <authorList>
            <person name="Liu C."/>
            <person name="Sun Q."/>
        </authorList>
    </citation>
    <scope>NUCLEOTIDE SEQUENCE [LARGE SCALE GENOMIC DNA]</scope>
    <source>
        <strain evidence="1 2">NSJ-37</strain>
    </source>
</reference>
<name>A0ABR7N1B4_9FIRM</name>
<sequence length="144" mass="15893">MNENVLISIVGRHLTDNDENTIETKQPGKYAFFQGKHIIRYEEYLELDENTPPVAVSCMLKIDKNNVILSKKGAAPVKMHFSPGTAHNTLYQTPLGSLPLSIDTSDLKITEEDGAISVDLSYELHMNGTPVSECSMSISIVETP</sequence>
<proteinExistence type="predicted"/>
<organism evidence="1 2">
    <name type="scientific">Jutongia huaianensis</name>
    <dbReference type="NCBI Taxonomy" id="2763668"/>
    <lineage>
        <taxon>Bacteria</taxon>
        <taxon>Bacillati</taxon>
        <taxon>Bacillota</taxon>
        <taxon>Clostridia</taxon>
        <taxon>Lachnospirales</taxon>
        <taxon>Lachnospiraceae</taxon>
        <taxon>Jutongia</taxon>
    </lineage>
</organism>
<dbReference type="EMBL" id="JACRSX010000005">
    <property type="protein sequence ID" value="MBC8562115.1"/>
    <property type="molecule type" value="Genomic_DNA"/>
</dbReference>
<dbReference type="InterPro" id="IPR015231">
    <property type="entry name" value="DUF1934"/>
</dbReference>
<evidence type="ECO:0000313" key="2">
    <source>
        <dbReference type="Proteomes" id="UP000606193"/>
    </source>
</evidence>
<evidence type="ECO:0000313" key="1">
    <source>
        <dbReference type="EMBL" id="MBC8562115.1"/>
    </source>
</evidence>
<dbReference type="Pfam" id="PF09148">
    <property type="entry name" value="DUF1934"/>
    <property type="match status" value="1"/>
</dbReference>